<dbReference type="SUPFAM" id="SSF51197">
    <property type="entry name" value="Clavaminate synthase-like"/>
    <property type="match status" value="1"/>
</dbReference>
<accession>A0A0J7MYD6</accession>
<dbReference type="PaxDb" id="67767-A0A0J7MYD6"/>
<protein>
    <submittedName>
        <fullName evidence="1">Protein involved in biosynthesis of mitomycin antibiotics polyketide fumonisin</fullName>
    </submittedName>
</protein>
<proteinExistence type="predicted"/>
<evidence type="ECO:0000313" key="2">
    <source>
        <dbReference type="Proteomes" id="UP000036403"/>
    </source>
</evidence>
<reference evidence="1 2" key="1">
    <citation type="submission" date="2015-04" db="EMBL/GenBank/DDBJ databases">
        <title>Lasius niger genome sequencing.</title>
        <authorList>
            <person name="Konorov E.A."/>
            <person name="Nikitin M.A."/>
            <person name="Kirill M.V."/>
            <person name="Chang P."/>
        </authorList>
    </citation>
    <scope>NUCLEOTIDE SEQUENCE [LARGE SCALE GENOMIC DNA]</scope>
    <source>
        <tissue evidence="1">Whole</tissue>
    </source>
</reference>
<sequence>MSAHHDLVSSFIPLETSLRGKLRRQPRVNGGMQCLGFNTAEFDWISEVADYLTEKKFTDAPLPLETLHTRLSEENKKWIPDNPVNFEHECAHRPSFQHLYERFIRHLGHNVFKRDFLFERTPILRFNFVGDMPDRFRSPSGRVLCYHSDTLFGDPFEGINCWLPLITRCYGTNAMAWADLEKSIPILERFSSGVEFDLDTYNEQGRQRFFESLCADRAWEEEVVNQCSPLEGTYGELTVFDPRCVHGTMENDSPTTRVSMDFRLLFVDDEEALHSHWSKRDKAIPVESSDNLSFRRGAFYDERSAFEL</sequence>
<gene>
    <name evidence="1" type="ORF">RF55_16008</name>
</gene>
<dbReference type="AlphaFoldDB" id="A0A0J7MYD6"/>
<keyword evidence="2" id="KW-1185">Reference proteome</keyword>
<organism evidence="1 2">
    <name type="scientific">Lasius niger</name>
    <name type="common">Black garden ant</name>
    <dbReference type="NCBI Taxonomy" id="67767"/>
    <lineage>
        <taxon>Eukaryota</taxon>
        <taxon>Metazoa</taxon>
        <taxon>Ecdysozoa</taxon>
        <taxon>Arthropoda</taxon>
        <taxon>Hexapoda</taxon>
        <taxon>Insecta</taxon>
        <taxon>Pterygota</taxon>
        <taxon>Neoptera</taxon>
        <taxon>Endopterygota</taxon>
        <taxon>Hymenoptera</taxon>
        <taxon>Apocrita</taxon>
        <taxon>Aculeata</taxon>
        <taxon>Formicoidea</taxon>
        <taxon>Formicidae</taxon>
        <taxon>Formicinae</taxon>
        <taxon>Lasius</taxon>
        <taxon>Lasius</taxon>
    </lineage>
</organism>
<dbReference type="Proteomes" id="UP000036403">
    <property type="component" value="Unassembled WGS sequence"/>
</dbReference>
<dbReference type="EMBL" id="LBMM01013874">
    <property type="protein sequence ID" value="KMQ85445.1"/>
    <property type="molecule type" value="Genomic_DNA"/>
</dbReference>
<comment type="caution">
    <text evidence="1">The sequence shown here is derived from an EMBL/GenBank/DDBJ whole genome shotgun (WGS) entry which is preliminary data.</text>
</comment>
<name>A0A0J7MYD6_LASNI</name>
<evidence type="ECO:0000313" key="1">
    <source>
        <dbReference type="EMBL" id="KMQ85445.1"/>
    </source>
</evidence>